<organism evidence="2 3">
    <name type="scientific">Mycena chlorophos</name>
    <name type="common">Agaric fungus</name>
    <name type="synonym">Agaricus chlorophos</name>
    <dbReference type="NCBI Taxonomy" id="658473"/>
    <lineage>
        <taxon>Eukaryota</taxon>
        <taxon>Fungi</taxon>
        <taxon>Dikarya</taxon>
        <taxon>Basidiomycota</taxon>
        <taxon>Agaricomycotina</taxon>
        <taxon>Agaricomycetes</taxon>
        <taxon>Agaricomycetidae</taxon>
        <taxon>Agaricales</taxon>
        <taxon>Marasmiineae</taxon>
        <taxon>Mycenaceae</taxon>
        <taxon>Mycena</taxon>
    </lineage>
</organism>
<sequence length="453" mass="49382">MLGNTPLARHSAKSNLSRPTPSRRHESTNQVTPLFLRHSGSLPPLAQLFSSPRPGGRQGADIHLQDEQHAHKIDEKHKDDPTLITTLQQTTLPHSSSPASFALAMAHTPSTPTHNNNGLSDIFGAMSQATPNFFFSSPQLGGANGDFSGIDPRAPLQSDGLFTLSPNAVLTVQAYGNKLGLTAEQKDDIVTAMRETEIVRFGKLLSWLMAVSNKVDEINVAQADFQPSEKLKKNLKKVAVPLLLSPLLAQYKGNGPRNILLSYLKTNRFDLPPNIEHDPIDYDKVKCEASEALTQVRGSIKKAIAASVGYNRETGTLSPPANRQTIFDLARSVIKETNCVITVELCARLALIRGVYMEKWQQNCPGLWNLVDERLASIHEHAKGDATMLTRAFRHLLAVDRKTHGSANTYQIPDVAAATIQTQFDSLIDAAAVNAASTVQGDGVELEGEERRG</sequence>
<dbReference type="Proteomes" id="UP000815677">
    <property type="component" value="Unassembled WGS sequence"/>
</dbReference>
<evidence type="ECO:0000313" key="3">
    <source>
        <dbReference type="Proteomes" id="UP000815677"/>
    </source>
</evidence>
<gene>
    <name evidence="2" type="ORF">MCHLO_05657</name>
</gene>
<dbReference type="EMBL" id="DF844334">
    <property type="protein sequence ID" value="GAT48236.1"/>
    <property type="molecule type" value="Genomic_DNA"/>
</dbReference>
<reference evidence="2" key="1">
    <citation type="submission" date="2014-09" db="EMBL/GenBank/DDBJ databases">
        <title>Genome sequence of the luminous mushroom Mycena chlorophos for searching fungal bioluminescence genes.</title>
        <authorList>
            <person name="Tanaka Y."/>
            <person name="Kasuga D."/>
            <person name="Oba Y."/>
            <person name="Hase S."/>
            <person name="Sato K."/>
            <person name="Oba Y."/>
            <person name="Sakakibara Y."/>
        </authorList>
    </citation>
    <scope>NUCLEOTIDE SEQUENCE</scope>
</reference>
<name>A0ABQ0LEF7_MYCCL</name>
<feature type="region of interest" description="Disordered" evidence="1">
    <location>
        <begin position="1"/>
        <end position="60"/>
    </location>
</feature>
<accession>A0ABQ0LEF7</accession>
<evidence type="ECO:0000256" key="1">
    <source>
        <dbReference type="SAM" id="MobiDB-lite"/>
    </source>
</evidence>
<evidence type="ECO:0000313" key="2">
    <source>
        <dbReference type="EMBL" id="GAT48236.1"/>
    </source>
</evidence>
<keyword evidence="3" id="KW-1185">Reference proteome</keyword>
<proteinExistence type="predicted"/>
<protein>
    <submittedName>
        <fullName evidence="2">Uncharacterized protein</fullName>
    </submittedName>
</protein>